<dbReference type="OrthoDB" id="36722at2"/>
<organism evidence="2 3">
    <name type="scientific">Comamonas flocculans</name>
    <dbReference type="NCBI Taxonomy" id="2597701"/>
    <lineage>
        <taxon>Bacteria</taxon>
        <taxon>Pseudomonadati</taxon>
        <taxon>Pseudomonadota</taxon>
        <taxon>Betaproteobacteria</taxon>
        <taxon>Burkholderiales</taxon>
        <taxon>Comamonadaceae</taxon>
        <taxon>Comamonas</taxon>
    </lineage>
</organism>
<dbReference type="RefSeq" id="WP_146912376.1">
    <property type="nucleotide sequence ID" value="NZ_CP042344.1"/>
</dbReference>
<evidence type="ECO:0000313" key="3">
    <source>
        <dbReference type="Proteomes" id="UP000321199"/>
    </source>
</evidence>
<dbReference type="GO" id="GO:0016788">
    <property type="term" value="F:hydrolase activity, acting on ester bonds"/>
    <property type="evidence" value="ECO:0007669"/>
    <property type="project" value="InterPro"/>
</dbReference>
<dbReference type="KEGG" id="cof:FOZ74_06940"/>
<gene>
    <name evidence="2" type="ORF">FOZ74_06940</name>
</gene>
<dbReference type="Gene3D" id="1.10.575.10">
    <property type="entry name" value="P1 Nuclease"/>
    <property type="match status" value="1"/>
</dbReference>
<evidence type="ECO:0000256" key="1">
    <source>
        <dbReference type="SAM" id="SignalP"/>
    </source>
</evidence>
<keyword evidence="1" id="KW-0732">Signal</keyword>
<evidence type="ECO:0000313" key="2">
    <source>
        <dbReference type="EMBL" id="QEA12782.1"/>
    </source>
</evidence>
<dbReference type="EMBL" id="CP042344">
    <property type="protein sequence ID" value="QEA12782.1"/>
    <property type="molecule type" value="Genomic_DNA"/>
</dbReference>
<feature type="chain" id="PRO_5022823724" evidence="1">
    <location>
        <begin position="24"/>
        <end position="454"/>
    </location>
</feature>
<dbReference type="InterPro" id="IPR008947">
    <property type="entry name" value="PLipase_C/P1_nuclease_dom_sf"/>
</dbReference>
<feature type="signal peptide" evidence="1">
    <location>
        <begin position="1"/>
        <end position="23"/>
    </location>
</feature>
<reference evidence="2 3" key="1">
    <citation type="submission" date="2019-07" db="EMBL/GenBank/DDBJ databases">
        <title>Complete genome sequence of Comamonas sp. NLF 7-7 isolated from livestock.</title>
        <authorList>
            <person name="Kim D.H."/>
            <person name="Kim J.G."/>
        </authorList>
    </citation>
    <scope>NUCLEOTIDE SEQUENCE [LARGE SCALE GENOMIC DNA]</scope>
    <source>
        <strain evidence="2 3">NLF 7-7</strain>
    </source>
</reference>
<protein>
    <submittedName>
        <fullName evidence="2">Phospholipase</fullName>
    </submittedName>
</protein>
<sequence>MPILQRLLLAAAVLAASAAPAWAWSNHALAAYRAFEVLPEVAQAAPVKAEPLEDFLAAEAQPIAELLTAQDAWARAHIAHYPPLPEALRFDPAIVNAGPQALRRAFLMALRVSPESRLALYLQPDPLAPPPAAERMPHDEVSALPLREKDGEKHHFVRLAPGETVAPLAVLASASDEPDYGMDVNLFEDSPSDWGPRYGFGKLPFGNPALDFATQAPFHMGYYHESRLIYAAAGFLKRTFPLLRVHQYHGLAELAFRSGHPYWGWRFAGLAAHYVQDLTQPYHASLAPGFSSARLIGIQLLALAGMEGGKNDMIVLLSNRHFVLERLESQMIQTGRDSPAGQALRQVLHDSTRDAGYGPWGETSLRDLVAGEAAAQGEAVTAQMLASAPARYVDDPRFDFGIEGGRIDLMAEMARQSPEAQAALQASIAALMRHFGAHSRNLVRAILAQSEDKP</sequence>
<accession>A0A5B8RVJ9</accession>
<name>A0A5B8RVJ9_9BURK</name>
<keyword evidence="3" id="KW-1185">Reference proteome</keyword>
<proteinExistence type="predicted"/>
<dbReference type="AlphaFoldDB" id="A0A5B8RVJ9"/>
<dbReference type="SUPFAM" id="SSF48537">
    <property type="entry name" value="Phospholipase C/P1 nuclease"/>
    <property type="match status" value="1"/>
</dbReference>
<dbReference type="Proteomes" id="UP000321199">
    <property type="component" value="Chromosome"/>
</dbReference>